<dbReference type="InterPro" id="IPR025110">
    <property type="entry name" value="AMP-bd_C"/>
</dbReference>
<dbReference type="SUPFAM" id="SSF56801">
    <property type="entry name" value="Acetyl-CoA synthetase-like"/>
    <property type="match status" value="3"/>
</dbReference>
<dbReference type="CDD" id="cd19540">
    <property type="entry name" value="LCL_NRPS-like"/>
    <property type="match status" value="3"/>
</dbReference>
<dbReference type="InterPro" id="IPR009081">
    <property type="entry name" value="PP-bd_ACP"/>
</dbReference>
<evidence type="ECO:0000256" key="4">
    <source>
        <dbReference type="ARBA" id="ARBA00022553"/>
    </source>
</evidence>
<dbReference type="CDD" id="cd17646">
    <property type="entry name" value="A_NRPS_AB3403-like"/>
    <property type="match status" value="2"/>
</dbReference>
<dbReference type="InterPro" id="IPR001242">
    <property type="entry name" value="Condensation_dom"/>
</dbReference>
<dbReference type="GO" id="GO:0044550">
    <property type="term" value="P:secondary metabolite biosynthetic process"/>
    <property type="evidence" value="ECO:0007669"/>
    <property type="project" value="UniProtKB-ARBA"/>
</dbReference>
<dbReference type="FunFam" id="3.30.300.30:FF:000010">
    <property type="entry name" value="Enterobactin synthetase component F"/>
    <property type="match status" value="1"/>
</dbReference>
<dbReference type="GO" id="GO:0043041">
    <property type="term" value="P:amino acid activation for nonribosomal peptide biosynthetic process"/>
    <property type="evidence" value="ECO:0007669"/>
    <property type="project" value="TreeGrafter"/>
</dbReference>
<keyword evidence="4" id="KW-0597">Phosphoprotein</keyword>
<dbReference type="InterPro" id="IPR023213">
    <property type="entry name" value="CAT-like_dom_sf"/>
</dbReference>
<accession>A0A8I1D8T9</accession>
<organism evidence="8 9">
    <name type="scientific">Rhodococcus erythropolis</name>
    <name type="common">Arthrobacter picolinophilus</name>
    <dbReference type="NCBI Taxonomy" id="1833"/>
    <lineage>
        <taxon>Bacteria</taxon>
        <taxon>Bacillati</taxon>
        <taxon>Actinomycetota</taxon>
        <taxon>Actinomycetes</taxon>
        <taxon>Mycobacteriales</taxon>
        <taxon>Nocardiaceae</taxon>
        <taxon>Rhodococcus</taxon>
        <taxon>Rhodococcus erythropolis group</taxon>
    </lineage>
</organism>
<evidence type="ECO:0000313" key="8">
    <source>
        <dbReference type="EMBL" id="MBH5143958.1"/>
    </source>
</evidence>
<comment type="cofactor">
    <cofactor evidence="1">
        <name>pantetheine 4'-phosphate</name>
        <dbReference type="ChEBI" id="CHEBI:47942"/>
    </cofactor>
</comment>
<dbReference type="InterPro" id="IPR045851">
    <property type="entry name" value="AMP-bd_C_sf"/>
</dbReference>
<dbReference type="GO" id="GO:0031177">
    <property type="term" value="F:phosphopantetheine binding"/>
    <property type="evidence" value="ECO:0007669"/>
    <property type="project" value="InterPro"/>
</dbReference>
<feature type="non-terminal residue" evidence="8">
    <location>
        <position position="3086"/>
    </location>
</feature>
<dbReference type="PANTHER" id="PTHR45527">
    <property type="entry name" value="NONRIBOSOMAL PEPTIDE SYNTHETASE"/>
    <property type="match status" value="1"/>
</dbReference>
<dbReference type="InterPro" id="IPR020845">
    <property type="entry name" value="AMP-binding_CS"/>
</dbReference>
<sequence>FDEGSVVVLGERLVRVLGGFVSGVGVGDVDVLGGVERSLVLGGWSDTARVVGGGASLVSLFDEQVVRSPGAVAVEFEGVGVSFGEFDARVNRLARRLIAEGVGPESLVGLAIRRSVDMLVGIYAVLKAGGAYVPLDVDAPVDRVAFVVETARPVCVLSTVRDGFVGVGGVPVLLVDVVDVSGFDASPVVDSERLGRLRAENTAYVIFTSGSTGRPKGVGVSHAAIVNRLLWMQGEYGLGARDVVLQKTPVTFDVSVWELFWPLQVGARLVIAVPDGHRDPGYLVRTIVESSVSVVHFVPSMLSVFVESLADSVVADSAGSVGSVGAGSSLRLVFASGEALSVSVASRVGEVLPGVGLHNLYGPTEAAVDVTFHEVVASDSVVVPIGRPVWNTRLLVLDAWLRPVPVGVAGELYLAGVQLARGYVGRADLSADRFVANPFGVVAGERMYRTGDVVRWSVDGEVEYIGRSDFQVKLRGLRIELGEIEAVLSAQVSVAQSVVVVRSDQLVAYVVGASGFSVDVDELKLVVGGVLPGYMVPAHVVVLDAFPLSVAGKLDRRLLPEPVAVARVWRAPVSSVELLVASVFESVLGVSGVGLDDDFFELGGNSLIATQVVSRLGAALESSVPLSVLFDASSVGALAGVVAAGVGVGGRKALVAGVRASRVPLSLAQQRMWFLNQLDTESTSYNIPMALRLEGALDVEAFRAAVTDVFSRHEALRTMYPTDADGPYQVVVPTAEAVPALVPVKVDPESLDQVLLDCVRIAFDVTKRVPVEATLLEIGPEQYVLITVVHHISSDGWSMMPFTRDVITAYSARIAGNAPDWEPLAVQYADYVLWQRDVLGSEDDPTSIISEQVSHWETALRGIPDQLELPSFRPRPTQQSYRGDKLRFSIEPELRGSLLEVARAHNASLFMVVHSALAVLLAKLSGTTDIVVGTPIAGRGEELLDDLVGMFVNTLVLRTEVDEDGSFADLLKQARSQDLAAFSNGDLPFERLVEVLNPTRSTGRNPLFQVGLTFQNHEQGRLDLPGLTVSVIEFETQMSKIDLQVTVVDPGPSTGADRRVDVEFEYATDLFDERIVSEFAQRFLRILETVAQDPTVVVSAIDVLDAGERTRMIGDWNATSHDVVSVPSLLSAFESHVAADPDATALVFESESLTYADFSQRVNRLARHLIANGVGPESLVALAIRRSSDLVVGMYAVLAAGAGYVPVDPDHPVERIGYILDAAAPVCVLTTDRDEFSEAGERSVFDIDSLDLSGYASGPIADSERTRPLHADAVAYVMFTSGSTGKPKGVTITHRAIVNQTEWMAERYAVTASDAYLQKTATTFDVSLWGFFLTLARGGRLIVASADGHRDPAYLADLVARHGVTLTDFVPSMLTVFASTVDRGDCATLRDVFVIGEALPASAVRAFREISGARLHNLYGPTEATVSITSHEVTDEDSYVVPIGLPQWNSQVYVLDSHLTPVPAGTPGELYLAGVQLARGYHSRVDLTSDRFVADPFGSPGARMYRTGDLVRWGVTPTGADAAVELDYIGRTDFQVKFRGQRIELAEIESVIAGSSDVAQSVVLVVATDTGEHLVGYVVPASGRTVSYESVRSAAAQQLPSYMLPTAVVVLDELPLNTSGKLDRKALPVPEFRVKEFRAPNTPIEQIVANIFGEVLGVTRVGVDDDFFELGGNSLIATQVTARLGEALNTRVPVRLLFEAPTVGALASQAESAGGLGRIALTSAHRPDPVPLALAQQRMWFLNRFDADSAVNNIPVAIRLSGHLDVDALTSAIGDVIARHEILRTYYPEDRGVPRQAVLPVGDVAPDLIVDRVEETDLLTTVGEFLSQGFDVTTTVPVRMALFALDEREHVFVFVAHHISADGVSMGPLTRDVMVAYDARLRGDAPNWLPLAVQFKDFSVWQREVLGTEDDPSSLVSQQVSYWRETLGGLPEQIELPSDRPRPNRSSGQGASVRFDIDGTTHRALNRVARETGTTEFMVVHAAVAVLMARLSGTSDIAVGTSVSGRGERALDDLIGMFVNTLVLRTDVDPSHSFADLLSDVRETDLAAFGNADVPFERLVEVLDPQRSQARHPLFQVMLTFQNQRQGELELADLRISAVDSATDVAKFDLQFTFGEYLDDSGVPSGMVGDITYATDLFDESTISEFVDRFQRVLDAIVLDPSVSVGDIDLVAADERTLLLDTWNIPAVSDSSVTLVEIFERVAADRADAVAVTAGSEALTYAELDARSNRLARMLIRHGVGAESLVAIGLPRSADLIVAIVAVLKTGAGYLPIDLDSPSERISFVLGDAEPSCVLSVSEESSKFSARGIPVLDVANLDVAVDDTPIADDERTAVLRASNTAYVIYTSGSTGTPKGVRIPHTNVVRLFENTREMFDFDETDVWTMFHSYAFDFSVWELWGPLLFGGRLVVVDYPTSRSPEQFLALVEREEVTVLNQTPSAFYQFAEADRLRDVSADPARLSLRYVIFGGEALDFAQMSRWFDRRGDHDPKLVNMYGITETTVHVSFLQIDEALARSSAASVIGRAIPGLRVYVLDERLQLVPVGTPGEMYVAGGQLARGYLGRTDLSSTRFVADPFGTAGERMYRTGDLARWNRAGLLEYSGRTDFQVQLRGFRIEMGEIEAALLRSAGVSRAVALVRHDEHLGDQLVAYVVPEAGSVLDPAALREDVGQFLAAYMVPDAVVILDELPLTNNGKLDLRALPAPVFVVREFRAPITSTEQVVAEVFADLLSHDRVGLDDDFFDLGGNSLVATQLVARLGKALDTQIPVRVLFETSTVEGLASRIQSHVGEGGRLELTSVVRPERIPLSLAQQRMWFLNRFDTESAVNNVPMVVRLTGTLDIPAMDTAVKDVLARHEVLRTRYPEVDGVGFQEILSVSEVGIDLAPESVEVDRVGGVIAGVVSAPFDVASGVPVRVRLLRVSDVEFVLVFVVHHIATDGFSMGPLVRDVMSAYESRVRGVAPSWVPLEVQYADFALWQREVLGSEGDPGSLVSAQLGYWVERLAGLPELLELPVDRKHPVVASGRGAGHRFVVGAGVHEGLNRVARECDASLFMVVHAAFAVLLARLSGSSDVVVGTPVAGRGEAALDD</sequence>
<dbReference type="Gene3D" id="3.30.559.30">
    <property type="entry name" value="Nonribosomal peptide synthetase, condensation domain"/>
    <property type="match status" value="3"/>
</dbReference>
<dbReference type="GO" id="GO:0005829">
    <property type="term" value="C:cytosol"/>
    <property type="evidence" value="ECO:0007669"/>
    <property type="project" value="TreeGrafter"/>
</dbReference>
<dbReference type="PANTHER" id="PTHR45527:SF14">
    <property type="entry name" value="PLIPASTATIN SYNTHASE SUBUNIT B"/>
    <property type="match status" value="1"/>
</dbReference>
<dbReference type="InterPro" id="IPR000873">
    <property type="entry name" value="AMP-dep_synth/lig_dom"/>
</dbReference>
<dbReference type="FunFam" id="2.30.38.10:FF:000001">
    <property type="entry name" value="Non-ribosomal peptide synthetase PvdI"/>
    <property type="match status" value="2"/>
</dbReference>
<dbReference type="InterPro" id="IPR036736">
    <property type="entry name" value="ACP-like_sf"/>
</dbReference>
<keyword evidence="9" id="KW-1185">Reference proteome</keyword>
<dbReference type="Gene3D" id="3.40.50.12780">
    <property type="entry name" value="N-terminal domain of ligase-like"/>
    <property type="match status" value="1"/>
</dbReference>
<feature type="domain" description="Carrier" evidence="7">
    <location>
        <begin position="1639"/>
        <end position="1714"/>
    </location>
</feature>
<dbReference type="CDD" id="cd17643">
    <property type="entry name" value="A_NRPS_Cytc1-like"/>
    <property type="match status" value="1"/>
</dbReference>
<gene>
    <name evidence="8" type="ORF">I3517_15190</name>
</gene>
<dbReference type="FunFam" id="3.30.559.30:FF:000001">
    <property type="entry name" value="Non-ribosomal peptide synthetase"/>
    <property type="match status" value="1"/>
</dbReference>
<dbReference type="Gene3D" id="3.40.50.980">
    <property type="match status" value="4"/>
</dbReference>
<dbReference type="SMART" id="SM00823">
    <property type="entry name" value="PKS_PP"/>
    <property type="match status" value="3"/>
</dbReference>
<dbReference type="NCBIfam" id="NF003417">
    <property type="entry name" value="PRK04813.1"/>
    <property type="match status" value="3"/>
</dbReference>
<dbReference type="Pfam" id="PF00550">
    <property type="entry name" value="PP-binding"/>
    <property type="match status" value="3"/>
</dbReference>
<feature type="non-terminal residue" evidence="8">
    <location>
        <position position="1"/>
    </location>
</feature>
<dbReference type="PROSITE" id="PS50075">
    <property type="entry name" value="CARRIER"/>
    <property type="match status" value="3"/>
</dbReference>
<evidence type="ECO:0000256" key="2">
    <source>
        <dbReference type="ARBA" id="ARBA00006432"/>
    </source>
</evidence>
<dbReference type="PROSITE" id="PS00455">
    <property type="entry name" value="AMP_BINDING"/>
    <property type="match status" value="3"/>
</dbReference>
<keyword evidence="3" id="KW-0596">Phosphopantetheine</keyword>
<dbReference type="PROSITE" id="PS00012">
    <property type="entry name" value="PHOSPHOPANTETHEINE"/>
    <property type="match status" value="3"/>
</dbReference>
<dbReference type="InterPro" id="IPR042099">
    <property type="entry name" value="ANL_N_sf"/>
</dbReference>
<dbReference type="FunFam" id="3.40.50.980:FF:000001">
    <property type="entry name" value="Non-ribosomal peptide synthetase"/>
    <property type="match status" value="2"/>
</dbReference>
<dbReference type="Pfam" id="PF00501">
    <property type="entry name" value="AMP-binding"/>
    <property type="match status" value="3"/>
</dbReference>
<dbReference type="Proteomes" id="UP000627573">
    <property type="component" value="Unassembled WGS sequence"/>
</dbReference>
<dbReference type="UniPathway" id="UPA00011"/>
<feature type="region of interest" description="Disordered" evidence="6">
    <location>
        <begin position="1933"/>
        <end position="1953"/>
    </location>
</feature>
<dbReference type="Gene3D" id="2.30.38.10">
    <property type="entry name" value="Luciferase, Domain 3"/>
    <property type="match status" value="2"/>
</dbReference>
<dbReference type="InterPro" id="IPR010071">
    <property type="entry name" value="AA_adenyl_dom"/>
</dbReference>
<evidence type="ECO:0000259" key="7">
    <source>
        <dbReference type="PROSITE" id="PS50075"/>
    </source>
</evidence>
<evidence type="ECO:0000313" key="9">
    <source>
        <dbReference type="Proteomes" id="UP000627573"/>
    </source>
</evidence>
<reference evidence="8 9" key="1">
    <citation type="submission" date="2020-12" db="EMBL/GenBank/DDBJ databases">
        <title>Draft genome sequence of furan degrading bacterial strain FUR100.</title>
        <authorList>
            <person name="Woiski C."/>
        </authorList>
    </citation>
    <scope>NUCLEOTIDE SEQUENCE [LARGE SCALE GENOMIC DNA]</scope>
    <source>
        <strain evidence="8 9">FUR100</strain>
    </source>
</reference>
<dbReference type="SUPFAM" id="SSF47336">
    <property type="entry name" value="ACP-like"/>
    <property type="match status" value="3"/>
</dbReference>
<keyword evidence="5" id="KW-0436">Ligase</keyword>
<dbReference type="Pfam" id="PF13193">
    <property type="entry name" value="AMP-binding_C"/>
    <property type="match status" value="3"/>
</dbReference>
<dbReference type="EMBL" id="JAECSB010000052">
    <property type="protein sequence ID" value="MBH5143958.1"/>
    <property type="molecule type" value="Genomic_DNA"/>
</dbReference>
<dbReference type="GO" id="GO:0016874">
    <property type="term" value="F:ligase activity"/>
    <property type="evidence" value="ECO:0007669"/>
    <property type="project" value="UniProtKB-KW"/>
</dbReference>
<evidence type="ECO:0000256" key="3">
    <source>
        <dbReference type="ARBA" id="ARBA00022450"/>
    </source>
</evidence>
<dbReference type="Gene3D" id="3.30.559.10">
    <property type="entry name" value="Chloramphenicol acetyltransferase-like domain"/>
    <property type="match status" value="3"/>
</dbReference>
<feature type="domain" description="Carrier" evidence="7">
    <location>
        <begin position="571"/>
        <end position="646"/>
    </location>
</feature>
<feature type="domain" description="Carrier" evidence="7">
    <location>
        <begin position="2711"/>
        <end position="2786"/>
    </location>
</feature>
<dbReference type="Pfam" id="PF00668">
    <property type="entry name" value="Condensation"/>
    <property type="match status" value="3"/>
</dbReference>
<comment type="similarity">
    <text evidence="2">Belongs to the ATP-dependent AMP-binding enzyme family.</text>
</comment>
<evidence type="ECO:0000256" key="1">
    <source>
        <dbReference type="ARBA" id="ARBA00001957"/>
    </source>
</evidence>
<proteinExistence type="inferred from homology"/>
<evidence type="ECO:0000256" key="6">
    <source>
        <dbReference type="SAM" id="MobiDB-lite"/>
    </source>
</evidence>
<dbReference type="NCBIfam" id="TIGR01733">
    <property type="entry name" value="AA-adenyl-dom"/>
    <property type="match status" value="3"/>
</dbReference>
<dbReference type="GO" id="GO:0008610">
    <property type="term" value="P:lipid biosynthetic process"/>
    <property type="evidence" value="ECO:0007669"/>
    <property type="project" value="UniProtKB-ARBA"/>
</dbReference>
<dbReference type="InterPro" id="IPR020806">
    <property type="entry name" value="PKS_PP-bd"/>
</dbReference>
<dbReference type="Gene3D" id="1.10.1200.10">
    <property type="entry name" value="ACP-like"/>
    <property type="match status" value="3"/>
</dbReference>
<dbReference type="FunFam" id="1.10.1200.10:FF:000005">
    <property type="entry name" value="Nonribosomal peptide synthetase 1"/>
    <property type="match status" value="1"/>
</dbReference>
<comment type="caution">
    <text evidence="8">The sequence shown here is derived from an EMBL/GenBank/DDBJ whole genome shotgun (WGS) entry which is preliminary data.</text>
</comment>
<dbReference type="Gene3D" id="3.30.300.30">
    <property type="match status" value="3"/>
</dbReference>
<dbReference type="InterPro" id="IPR006162">
    <property type="entry name" value="Ppantetheine_attach_site"/>
</dbReference>
<dbReference type="SUPFAM" id="SSF52777">
    <property type="entry name" value="CoA-dependent acyltransferases"/>
    <property type="match status" value="6"/>
</dbReference>
<dbReference type="FunFam" id="3.40.50.980:FF:000002">
    <property type="entry name" value="Enterobactin synthetase component F"/>
    <property type="match status" value="1"/>
</dbReference>
<dbReference type="FunFam" id="3.40.50.12780:FF:000012">
    <property type="entry name" value="Non-ribosomal peptide synthetase"/>
    <property type="match status" value="3"/>
</dbReference>
<name>A0A8I1D8T9_RHOER</name>
<evidence type="ECO:0000256" key="5">
    <source>
        <dbReference type="ARBA" id="ARBA00022598"/>
    </source>
</evidence>
<protein>
    <submittedName>
        <fullName evidence="8">Amino acid adenylation domain-containing protein</fullName>
    </submittedName>
</protein>